<dbReference type="Proteomes" id="UP000886101">
    <property type="component" value="Unassembled WGS sequence"/>
</dbReference>
<keyword evidence="3" id="KW-0812">Transmembrane</keyword>
<comment type="similarity">
    <text evidence="1">Belongs to the membrane fusion protein (MFP) (TC 8.A.1) family.</text>
</comment>
<dbReference type="InterPro" id="IPR006143">
    <property type="entry name" value="RND_pump_MFP"/>
</dbReference>
<dbReference type="Pfam" id="PF25917">
    <property type="entry name" value="BSH_RND"/>
    <property type="match status" value="1"/>
</dbReference>
<comment type="caution">
    <text evidence="5">The sequence shown here is derived from an EMBL/GenBank/DDBJ whole genome shotgun (WGS) entry which is preliminary data.</text>
</comment>
<dbReference type="PANTHER" id="PTHR30469">
    <property type="entry name" value="MULTIDRUG RESISTANCE PROTEIN MDTA"/>
    <property type="match status" value="1"/>
</dbReference>
<evidence type="ECO:0000313" key="5">
    <source>
        <dbReference type="EMBL" id="HHI96900.1"/>
    </source>
</evidence>
<name>A0A7V5U297_9BACT</name>
<feature type="domain" description="Multidrug resistance protein MdtA-like barrel-sandwich hybrid" evidence="4">
    <location>
        <begin position="70"/>
        <end position="214"/>
    </location>
</feature>
<organism evidence="5">
    <name type="scientific">Thermodesulfatator atlanticus</name>
    <dbReference type="NCBI Taxonomy" id="501497"/>
    <lineage>
        <taxon>Bacteria</taxon>
        <taxon>Pseudomonadati</taxon>
        <taxon>Thermodesulfobacteriota</taxon>
        <taxon>Thermodesulfobacteria</taxon>
        <taxon>Thermodesulfobacteriales</taxon>
        <taxon>Thermodesulfatatoraceae</taxon>
        <taxon>Thermodesulfatator</taxon>
    </lineage>
</organism>
<evidence type="ECO:0000256" key="3">
    <source>
        <dbReference type="SAM" id="Phobius"/>
    </source>
</evidence>
<sequence>MRKKPLFQGLLVILILIIGSGLSYYLLRTKPELPRRKPKPRIPLVKVIKVSPQNYRIRIEGFGTVYPLRTGQIIPEVSGKLIYLSPKLVAGGFFRAGEVLARIDPRDYQTALVLAEAELAEAQKTVAELEAEASAAKTEWQKILKLKAPVPPLVAKVPELQAAKARLEAARAKVAKARRDLERTTIKAPFSGMVVETQVELDQYVSPGMTLAKVYQTEAVEIKVSLETQYLPWLLIPGFNTKGPGSPARVYLRLAKEHVFSGRIVRAAAQADEKTRLLDVFVRVKRPFARKPPLLPGFFVRVEMLGQELKRVFVLPREVIHLEKGNWVVWIVKEGRLFKQEVDPIYLDKTRAVIRGLAPGTQVLVTRVAGAVPGMKVRLKP</sequence>
<feature type="coiled-coil region" evidence="2">
    <location>
        <begin position="112"/>
        <end position="187"/>
    </location>
</feature>
<dbReference type="NCBIfam" id="TIGR01730">
    <property type="entry name" value="RND_mfp"/>
    <property type="match status" value="1"/>
</dbReference>
<dbReference type="Gene3D" id="2.40.420.20">
    <property type="match status" value="1"/>
</dbReference>
<dbReference type="AlphaFoldDB" id="A0A7V5U297"/>
<dbReference type="GO" id="GO:1990281">
    <property type="term" value="C:efflux pump complex"/>
    <property type="evidence" value="ECO:0007669"/>
    <property type="project" value="TreeGrafter"/>
</dbReference>
<dbReference type="EMBL" id="DROK01000102">
    <property type="protein sequence ID" value="HHI96900.1"/>
    <property type="molecule type" value="Genomic_DNA"/>
</dbReference>
<evidence type="ECO:0000256" key="2">
    <source>
        <dbReference type="SAM" id="Coils"/>
    </source>
</evidence>
<accession>A0A7V5U297</accession>
<dbReference type="Gene3D" id="2.40.30.170">
    <property type="match status" value="1"/>
</dbReference>
<dbReference type="InterPro" id="IPR058625">
    <property type="entry name" value="MdtA-like_BSH"/>
</dbReference>
<evidence type="ECO:0000256" key="1">
    <source>
        <dbReference type="ARBA" id="ARBA00009477"/>
    </source>
</evidence>
<keyword evidence="2" id="KW-0175">Coiled coil</keyword>
<dbReference type="GO" id="GO:0015562">
    <property type="term" value="F:efflux transmembrane transporter activity"/>
    <property type="evidence" value="ECO:0007669"/>
    <property type="project" value="TreeGrafter"/>
</dbReference>
<dbReference type="Gene3D" id="2.40.50.100">
    <property type="match status" value="1"/>
</dbReference>
<dbReference type="SUPFAM" id="SSF111369">
    <property type="entry name" value="HlyD-like secretion proteins"/>
    <property type="match status" value="1"/>
</dbReference>
<evidence type="ECO:0000259" key="4">
    <source>
        <dbReference type="Pfam" id="PF25917"/>
    </source>
</evidence>
<keyword evidence="3" id="KW-1133">Transmembrane helix</keyword>
<gene>
    <name evidence="5" type="ORF">ENJ96_03530</name>
</gene>
<proteinExistence type="inferred from homology"/>
<protein>
    <submittedName>
        <fullName evidence="5">Efflux RND transporter periplasmic adaptor subunit</fullName>
    </submittedName>
</protein>
<dbReference type="PANTHER" id="PTHR30469:SF12">
    <property type="entry name" value="MULTIDRUG RESISTANCE PROTEIN MDTA"/>
    <property type="match status" value="1"/>
</dbReference>
<keyword evidence="3" id="KW-0472">Membrane</keyword>
<feature type="transmembrane region" description="Helical" evidence="3">
    <location>
        <begin position="6"/>
        <end position="27"/>
    </location>
</feature>
<dbReference type="Gene3D" id="1.10.287.470">
    <property type="entry name" value="Helix hairpin bin"/>
    <property type="match status" value="1"/>
</dbReference>
<reference evidence="5" key="1">
    <citation type="journal article" date="2020" name="mSystems">
        <title>Genome- and Community-Level Interaction Insights into Carbon Utilization and Element Cycling Functions of Hydrothermarchaeota in Hydrothermal Sediment.</title>
        <authorList>
            <person name="Zhou Z."/>
            <person name="Liu Y."/>
            <person name="Xu W."/>
            <person name="Pan J."/>
            <person name="Luo Z.H."/>
            <person name="Li M."/>
        </authorList>
    </citation>
    <scope>NUCLEOTIDE SEQUENCE [LARGE SCALE GENOMIC DNA]</scope>
    <source>
        <strain evidence="5">HyVt-533</strain>
    </source>
</reference>